<dbReference type="SUPFAM" id="SSF52172">
    <property type="entry name" value="CheY-like"/>
    <property type="match status" value="1"/>
</dbReference>
<dbReference type="Pfam" id="PF00072">
    <property type="entry name" value="Response_reg"/>
    <property type="match status" value="1"/>
</dbReference>
<dbReference type="PROSITE" id="PS50112">
    <property type="entry name" value="PAS"/>
    <property type="match status" value="2"/>
</dbReference>
<dbReference type="PROSITE" id="PS50109">
    <property type="entry name" value="HIS_KIN"/>
    <property type="match status" value="1"/>
</dbReference>
<sequence>MNPELPHAEADWRTRLAETQTHCVQLQTKLAAAQARIALLEEQLQAATSRSQRHYSQLAALVQNIRLGLILVDNESQIRFVNQRFIEMFGLSSESLPTDPDSPIPYHTISIDHTFANPAAFTARARELHQAGKTVLQEQFTLNNGRIVELDYLVLDEEQAGRLICYRDVTERFQRDGQLQAMSYLSDQNPNPILRLSATGEPIYANPAAVPVLEALMTDIRTELRHHLLSLVRAALRRPVQHQQTLAVAGQYYVFTAVATPGQSYATLYLTNITARQHAEQRLAEQRRFYETILNQLPMAVAVFDAEHRYLFVNPAVEPDATVRVWMLGQTDEEASRQRKRTRSTMRQRRTAFARALRERREVTWEETRRGEQEPRHLLRSFRPVSGLNGNLLMIISTGVDITERKRAEERAARQQEFYESILNLLPVDVAVFDPEHRFLFVNPSSVADPVVRRQIIGLSNADYFALRPQQPARLATQRQQYFELAVRTGTDVTWEEMRPGHRPKLILRYLRPVFNADGSLRMVVGSGIDITARYMAEQLQRQVQRQLEDQQSFIRQIVDTLPNTLYVVDADDKITFTNRSYDLLAAQSAPSATDSTPTPQQEMRHLQVLNQQVRNTQQPIMHEMPFILNTGQTMYFQVQKQPMTQADGRLSILTISTNVTAIKQARMALEHREKQYHDLVYYSQALICTHDLQGRLLSVNPAIERLMGVPAAKLVGHHLAESVMSQHHASMQAYLNGTLPAGSDPRVVAIRTAHGEVRYLHYYTYKVEEKGYPPYIVASGYDVTAGIQAQQALQKAKQEAEENARAKESFLARMSHEIRTPLNGVLGMASLLEKTTLNTIQLEYLHTMQHAGQHLLALINDVLDMAKITTNHLELHHAPFDLALALHGAGQTVAALAEHKGLRFCVEPLVASCPRVLGDAYRLHQVLLNLLSNAIKFTEQGSVHLSAEVLQDTAQELTVCFRVRDTGIGISPEQQVHIFDAFAQASAETSRRFGGTGLGLAISQQLVSQMGGVLRLSSEVGVGTTFSFQLALPHAPELTASEHLPVAANTNYEQLRGLRVLLAEDNFVNQLIAKAVLEHWGVQVRAVGNGTEALDELSTNCYDAAILDIRMPGLNGVEVTTALRQLPDATKARTPVIALTANAFQSDRAIYLAAGMNACLTKPYEETDLCELLLLLTRPEPQAGEMLSSPATQQP</sequence>
<feature type="coiled-coil region" evidence="6">
    <location>
        <begin position="16"/>
        <end position="50"/>
    </location>
</feature>
<keyword evidence="3 5" id="KW-0597">Phosphoprotein</keyword>
<dbReference type="Gene3D" id="1.10.287.130">
    <property type="match status" value="1"/>
</dbReference>
<dbReference type="InterPro" id="IPR000014">
    <property type="entry name" value="PAS"/>
</dbReference>
<dbReference type="Pfam" id="PF02518">
    <property type="entry name" value="HATPase_c"/>
    <property type="match status" value="1"/>
</dbReference>
<dbReference type="PRINTS" id="PR00344">
    <property type="entry name" value="BCTRLSENSOR"/>
</dbReference>
<dbReference type="InterPro" id="IPR000700">
    <property type="entry name" value="PAS-assoc_C"/>
</dbReference>
<dbReference type="SUPFAM" id="SSF55785">
    <property type="entry name" value="PYP-like sensor domain (PAS domain)"/>
    <property type="match status" value="5"/>
</dbReference>
<keyword evidence="6" id="KW-0175">Coiled coil</keyword>
<evidence type="ECO:0000313" key="12">
    <source>
        <dbReference type="Proteomes" id="UP001176429"/>
    </source>
</evidence>
<dbReference type="Pfam" id="PF00989">
    <property type="entry name" value="PAS"/>
    <property type="match status" value="1"/>
</dbReference>
<dbReference type="InterPro" id="IPR035965">
    <property type="entry name" value="PAS-like_dom_sf"/>
</dbReference>
<dbReference type="EC" id="2.7.13.3" evidence="2"/>
<feature type="domain" description="PAS" evidence="9">
    <location>
        <begin position="54"/>
        <end position="96"/>
    </location>
</feature>
<dbReference type="SMART" id="SM00086">
    <property type="entry name" value="PAC"/>
    <property type="match status" value="3"/>
</dbReference>
<dbReference type="CDD" id="cd16922">
    <property type="entry name" value="HATPase_EvgS-ArcB-TorS-like"/>
    <property type="match status" value="1"/>
</dbReference>
<dbReference type="SUPFAM" id="SSF55874">
    <property type="entry name" value="ATPase domain of HSP90 chaperone/DNA topoisomerase II/histidine kinase"/>
    <property type="match status" value="1"/>
</dbReference>
<dbReference type="Gene3D" id="3.40.50.2300">
    <property type="match status" value="1"/>
</dbReference>
<proteinExistence type="predicted"/>
<dbReference type="InterPro" id="IPR003594">
    <property type="entry name" value="HATPase_dom"/>
</dbReference>
<dbReference type="InterPro" id="IPR013656">
    <property type="entry name" value="PAS_4"/>
</dbReference>
<reference evidence="11" key="1">
    <citation type="submission" date="2023-07" db="EMBL/GenBank/DDBJ databases">
        <authorList>
            <person name="Kim M.K."/>
        </authorList>
    </citation>
    <scope>NUCLEOTIDE SEQUENCE</scope>
    <source>
        <strain evidence="11">ASUV-10-1</strain>
    </source>
</reference>
<dbReference type="InterPro" id="IPR011006">
    <property type="entry name" value="CheY-like_superfamily"/>
</dbReference>
<dbReference type="PROSITE" id="PS50113">
    <property type="entry name" value="PAC"/>
    <property type="match status" value="2"/>
</dbReference>
<evidence type="ECO:0000259" key="9">
    <source>
        <dbReference type="PROSITE" id="PS50112"/>
    </source>
</evidence>
<dbReference type="CDD" id="cd00130">
    <property type="entry name" value="PAS"/>
    <property type="match status" value="1"/>
</dbReference>
<evidence type="ECO:0000256" key="1">
    <source>
        <dbReference type="ARBA" id="ARBA00000085"/>
    </source>
</evidence>
<feature type="domain" description="PAS" evidence="9">
    <location>
        <begin position="673"/>
        <end position="743"/>
    </location>
</feature>
<dbReference type="InterPro" id="IPR036890">
    <property type="entry name" value="HATPase_C_sf"/>
</dbReference>
<name>A0ABT9B9C8_9BACT</name>
<dbReference type="NCBIfam" id="TIGR00229">
    <property type="entry name" value="sensory_box"/>
    <property type="match status" value="3"/>
</dbReference>
<dbReference type="Gene3D" id="3.30.450.20">
    <property type="entry name" value="PAS domain"/>
    <property type="match status" value="5"/>
</dbReference>
<dbReference type="PROSITE" id="PS50110">
    <property type="entry name" value="RESPONSE_REGULATORY"/>
    <property type="match status" value="1"/>
</dbReference>
<dbReference type="SMART" id="SM00091">
    <property type="entry name" value="PAS"/>
    <property type="match status" value="6"/>
</dbReference>
<protein>
    <recommendedName>
        <fullName evidence="2">histidine kinase</fullName>
        <ecNumber evidence="2">2.7.13.3</ecNumber>
    </recommendedName>
</protein>
<dbReference type="InterPro" id="IPR013767">
    <property type="entry name" value="PAS_fold"/>
</dbReference>
<dbReference type="EMBL" id="JAUQSY010000005">
    <property type="protein sequence ID" value="MDO7874803.1"/>
    <property type="molecule type" value="Genomic_DNA"/>
</dbReference>
<dbReference type="RefSeq" id="WP_305006119.1">
    <property type="nucleotide sequence ID" value="NZ_JAUQSY010000005.1"/>
</dbReference>
<dbReference type="InterPro" id="IPR001789">
    <property type="entry name" value="Sig_transdc_resp-reg_receiver"/>
</dbReference>
<feature type="domain" description="PAC" evidence="10">
    <location>
        <begin position="489"/>
        <end position="543"/>
    </location>
</feature>
<feature type="modified residue" description="4-aspartylphosphate" evidence="5">
    <location>
        <position position="1109"/>
    </location>
</feature>
<dbReference type="Proteomes" id="UP001176429">
    <property type="component" value="Unassembled WGS sequence"/>
</dbReference>
<keyword evidence="4" id="KW-0902">Two-component regulatory system</keyword>
<organism evidence="11 12">
    <name type="scientific">Hymenobacter aranciens</name>
    <dbReference type="NCBI Taxonomy" id="3063996"/>
    <lineage>
        <taxon>Bacteria</taxon>
        <taxon>Pseudomonadati</taxon>
        <taxon>Bacteroidota</taxon>
        <taxon>Cytophagia</taxon>
        <taxon>Cytophagales</taxon>
        <taxon>Hymenobacteraceae</taxon>
        <taxon>Hymenobacter</taxon>
    </lineage>
</organism>
<dbReference type="InterPro" id="IPR005467">
    <property type="entry name" value="His_kinase_dom"/>
</dbReference>
<dbReference type="CDD" id="cd17546">
    <property type="entry name" value="REC_hyHK_CKI1_RcsC-like"/>
    <property type="match status" value="1"/>
</dbReference>
<dbReference type="Pfam" id="PF12860">
    <property type="entry name" value="PAS_7"/>
    <property type="match status" value="1"/>
</dbReference>
<gene>
    <name evidence="11" type="ORF">Q5H93_08685</name>
</gene>
<dbReference type="PANTHER" id="PTHR45339:SF1">
    <property type="entry name" value="HYBRID SIGNAL TRANSDUCTION HISTIDINE KINASE J"/>
    <property type="match status" value="1"/>
</dbReference>
<dbReference type="SMART" id="SM00448">
    <property type="entry name" value="REC"/>
    <property type="match status" value="1"/>
</dbReference>
<dbReference type="SMART" id="SM00387">
    <property type="entry name" value="HATPase_c"/>
    <property type="match status" value="1"/>
</dbReference>
<dbReference type="InterPro" id="IPR001610">
    <property type="entry name" value="PAC"/>
</dbReference>
<dbReference type="InterPro" id="IPR004358">
    <property type="entry name" value="Sig_transdc_His_kin-like_C"/>
</dbReference>
<dbReference type="SUPFAM" id="SSF47384">
    <property type="entry name" value="Homodimeric domain of signal transducing histidine kinase"/>
    <property type="match status" value="1"/>
</dbReference>
<feature type="domain" description="PAC" evidence="10">
    <location>
        <begin position="359"/>
        <end position="414"/>
    </location>
</feature>
<evidence type="ECO:0000313" key="11">
    <source>
        <dbReference type="EMBL" id="MDO7874803.1"/>
    </source>
</evidence>
<accession>A0ABT9B9C8</accession>
<evidence type="ECO:0000256" key="2">
    <source>
        <dbReference type="ARBA" id="ARBA00012438"/>
    </source>
</evidence>
<comment type="caution">
    <text evidence="11">The sequence shown here is derived from an EMBL/GenBank/DDBJ whole genome shotgun (WGS) entry which is preliminary data.</text>
</comment>
<comment type="catalytic activity">
    <reaction evidence="1">
        <text>ATP + protein L-histidine = ADP + protein N-phospho-L-histidine.</text>
        <dbReference type="EC" id="2.7.13.3"/>
    </reaction>
</comment>
<evidence type="ECO:0000256" key="4">
    <source>
        <dbReference type="ARBA" id="ARBA00023012"/>
    </source>
</evidence>
<evidence type="ECO:0000256" key="3">
    <source>
        <dbReference type="ARBA" id="ARBA00022553"/>
    </source>
</evidence>
<evidence type="ECO:0000256" key="6">
    <source>
        <dbReference type="SAM" id="Coils"/>
    </source>
</evidence>
<evidence type="ECO:0000259" key="10">
    <source>
        <dbReference type="PROSITE" id="PS50113"/>
    </source>
</evidence>
<evidence type="ECO:0000259" key="7">
    <source>
        <dbReference type="PROSITE" id="PS50109"/>
    </source>
</evidence>
<feature type="domain" description="Histidine kinase" evidence="7">
    <location>
        <begin position="814"/>
        <end position="1035"/>
    </location>
</feature>
<dbReference type="InterPro" id="IPR036097">
    <property type="entry name" value="HisK_dim/P_sf"/>
</dbReference>
<dbReference type="Pfam" id="PF00512">
    <property type="entry name" value="HisKA"/>
    <property type="match status" value="1"/>
</dbReference>
<keyword evidence="12" id="KW-1185">Reference proteome</keyword>
<evidence type="ECO:0000259" key="8">
    <source>
        <dbReference type="PROSITE" id="PS50110"/>
    </source>
</evidence>
<evidence type="ECO:0000256" key="5">
    <source>
        <dbReference type="PROSITE-ProRule" id="PRU00169"/>
    </source>
</evidence>
<dbReference type="PANTHER" id="PTHR45339">
    <property type="entry name" value="HYBRID SIGNAL TRANSDUCTION HISTIDINE KINASE J"/>
    <property type="match status" value="1"/>
</dbReference>
<dbReference type="Gene3D" id="3.30.565.10">
    <property type="entry name" value="Histidine kinase-like ATPase, C-terminal domain"/>
    <property type="match status" value="1"/>
</dbReference>
<dbReference type="CDD" id="cd00082">
    <property type="entry name" value="HisKA"/>
    <property type="match status" value="1"/>
</dbReference>
<dbReference type="Pfam" id="PF08448">
    <property type="entry name" value="PAS_4"/>
    <property type="match status" value="3"/>
</dbReference>
<dbReference type="SMART" id="SM00388">
    <property type="entry name" value="HisKA"/>
    <property type="match status" value="1"/>
</dbReference>
<dbReference type="InterPro" id="IPR003661">
    <property type="entry name" value="HisK_dim/P_dom"/>
</dbReference>
<feature type="domain" description="Response regulatory" evidence="8">
    <location>
        <begin position="1060"/>
        <end position="1178"/>
    </location>
</feature>